<feature type="region of interest" description="Disordered" evidence="3">
    <location>
        <begin position="290"/>
        <end position="336"/>
    </location>
</feature>
<feature type="region of interest" description="Disordered" evidence="3">
    <location>
        <begin position="680"/>
        <end position="869"/>
    </location>
</feature>
<protein>
    <submittedName>
        <fullName evidence="4">Uncharacterized protein</fullName>
    </submittedName>
</protein>
<proteinExistence type="predicted"/>
<feature type="region of interest" description="Disordered" evidence="3">
    <location>
        <begin position="443"/>
        <end position="592"/>
    </location>
</feature>
<sequence length="1013" mass="110773">MGRRQHESLETDALIARKDEQIFSLDARLDQTINHLSLVRARLLSTLDQLDALQHEHTAALAAAAHEQQRLETKLRVAEETAREGEADRMDMRHAVEMLVKRVEATPDFRNWPRSQIQLSSRSEPSLLFSTHSPHHSPSKSKLKSSRNRHPASHTFPPEEPPLQDDANRDHAALTEQLAYATTLISHFRVERDAALVCAERSEALVLELEARLARRDAELEGRTPIWSEVHTALASRRKPRDDNDPFEADADPDGTMSDILDVSVERNRELEREVELLSRRLDHARAARDPFAPAPPHQQHEGDASLLSSLSFSPPSTATSGAAGMATPRQHQYTSRPSAIYNNDYDHEYAEAGSFSTYEDEAEDEDESVTQPVGHDLGEAIHGSNHEHNYNHDPIYNPDPQAYDVFKSVAVPIPSLHALHRQIALLGEKIDAFAAERRRAAEASLDGRTGEAGHVQTERGDGHARGTRGVPVTVSGGHREKSDRTPDEEDIGNSRNPDTREETHSEDAAGHVQRSPNGDSMPHHHKVHAEAAQEDDADEPYTRAAPPSPLPLPLSLPVPVPPPQTHSALSLSPPPPPPPQHDETGYDHPHETCEAALLAARKRETDLVARVRVLEGALSVVEAQLRQREEKDIEAVTRGGQVQGTPIGRWDGDLERGAVSGRRASAVQENGAEAWWRDVAVQTLNPSPPPQSPQATPAPVGDLLGFDVPDLHAVEEETRVREDDAREGEREDGQKDVDYGEMPMELATPLLSISAMPVVQDDDGDSNLECDSSADDDGWEGWGNVRRPASEAASSVEEDLDAECDPDAPASPHEVYLEEDSAARSPNLRHERGNQESFMDPPPGVSVCSALSPPQTRPGTPSPLSSTGASPTIAVGLLPPLLPHAHLSLSFPLLHHTHHASSFSAPILPLPHPHSALRRAHTDSDIGTNCHSHDAGSAQRFVLYRATSSFVAELRQVEAESQLAESAAQVEDQRALERDKDLVAPVVLDTEAGTEEGQHDPDSEHLPPAASS</sequence>
<feature type="compositionally biased region" description="Basic residues" evidence="3">
    <location>
        <begin position="133"/>
        <end position="152"/>
    </location>
</feature>
<evidence type="ECO:0000256" key="3">
    <source>
        <dbReference type="SAM" id="MobiDB-lite"/>
    </source>
</evidence>
<feature type="coiled-coil region" evidence="2">
    <location>
        <begin position="61"/>
        <end position="88"/>
    </location>
</feature>
<dbReference type="EMBL" id="JAACJJ010000005">
    <property type="protein sequence ID" value="KAF5328186.1"/>
    <property type="molecule type" value="Genomic_DNA"/>
</dbReference>
<feature type="region of interest" description="Disordered" evidence="3">
    <location>
        <begin position="127"/>
        <end position="166"/>
    </location>
</feature>
<feature type="region of interest" description="Disordered" evidence="3">
    <location>
        <begin position="236"/>
        <end position="259"/>
    </location>
</feature>
<comment type="caution">
    <text evidence="4">The sequence shown here is derived from an EMBL/GenBank/DDBJ whole genome shotgun (WGS) entry which is preliminary data.</text>
</comment>
<dbReference type="AlphaFoldDB" id="A0A8H5BSC8"/>
<gene>
    <name evidence="4" type="ORF">D9619_013389</name>
</gene>
<organism evidence="4 5">
    <name type="scientific">Psilocybe cf. subviscida</name>
    <dbReference type="NCBI Taxonomy" id="2480587"/>
    <lineage>
        <taxon>Eukaryota</taxon>
        <taxon>Fungi</taxon>
        <taxon>Dikarya</taxon>
        <taxon>Basidiomycota</taxon>
        <taxon>Agaricomycotina</taxon>
        <taxon>Agaricomycetes</taxon>
        <taxon>Agaricomycetidae</taxon>
        <taxon>Agaricales</taxon>
        <taxon>Agaricineae</taxon>
        <taxon>Strophariaceae</taxon>
        <taxon>Psilocybe</taxon>
    </lineage>
</organism>
<keyword evidence="2" id="KW-0175">Coiled coil</keyword>
<dbReference type="Proteomes" id="UP000567179">
    <property type="component" value="Unassembled WGS sequence"/>
</dbReference>
<feature type="compositionally biased region" description="Acidic residues" evidence="3">
    <location>
        <begin position="797"/>
        <end position="807"/>
    </location>
</feature>
<feature type="compositionally biased region" description="Low complexity" evidence="3">
    <location>
        <begin position="305"/>
        <end position="328"/>
    </location>
</feature>
<keyword evidence="1" id="KW-0945">Host-virus interaction</keyword>
<name>A0A8H5BSC8_9AGAR</name>
<feature type="compositionally biased region" description="Basic and acidic residues" evidence="3">
    <location>
        <begin position="997"/>
        <end position="1006"/>
    </location>
</feature>
<feature type="compositionally biased region" description="Basic and acidic residues" evidence="3">
    <location>
        <begin position="972"/>
        <end position="983"/>
    </location>
</feature>
<feature type="compositionally biased region" description="Acidic residues" evidence="3">
    <location>
        <begin position="761"/>
        <end position="780"/>
    </location>
</feature>
<dbReference type="OrthoDB" id="2800708at2759"/>
<feature type="coiled-coil region" evidence="2">
    <location>
        <begin position="261"/>
        <end position="288"/>
    </location>
</feature>
<feature type="compositionally biased region" description="Polar residues" evidence="3">
    <location>
        <begin position="853"/>
        <end position="869"/>
    </location>
</feature>
<evidence type="ECO:0000256" key="2">
    <source>
        <dbReference type="SAM" id="Coils"/>
    </source>
</evidence>
<feature type="compositionally biased region" description="Basic and acidic residues" evidence="3">
    <location>
        <begin position="498"/>
        <end position="510"/>
    </location>
</feature>
<feature type="compositionally biased region" description="Basic and acidic residues" evidence="3">
    <location>
        <begin position="710"/>
        <end position="739"/>
    </location>
</feature>
<dbReference type="PANTHER" id="PTHR13037">
    <property type="entry name" value="FORMIN"/>
    <property type="match status" value="1"/>
</dbReference>
<reference evidence="4 5" key="1">
    <citation type="journal article" date="2020" name="ISME J.">
        <title>Uncovering the hidden diversity of litter-decomposition mechanisms in mushroom-forming fungi.</title>
        <authorList>
            <person name="Floudas D."/>
            <person name="Bentzer J."/>
            <person name="Ahren D."/>
            <person name="Johansson T."/>
            <person name="Persson P."/>
            <person name="Tunlid A."/>
        </authorList>
    </citation>
    <scope>NUCLEOTIDE SEQUENCE [LARGE SCALE GENOMIC DNA]</scope>
    <source>
        <strain evidence="4 5">CBS 101986</strain>
    </source>
</reference>
<evidence type="ECO:0000313" key="4">
    <source>
        <dbReference type="EMBL" id="KAF5328186.1"/>
    </source>
</evidence>
<feature type="region of interest" description="Disordered" evidence="3">
    <location>
        <begin position="972"/>
        <end position="1013"/>
    </location>
</feature>
<feature type="compositionally biased region" description="Basic and acidic residues" evidence="3">
    <location>
        <begin position="449"/>
        <end position="465"/>
    </location>
</feature>
<evidence type="ECO:0000313" key="5">
    <source>
        <dbReference type="Proteomes" id="UP000567179"/>
    </source>
</evidence>
<feature type="compositionally biased region" description="Basic and acidic residues" evidence="3">
    <location>
        <begin position="581"/>
        <end position="592"/>
    </location>
</feature>
<accession>A0A8H5BSC8</accession>
<feature type="compositionally biased region" description="Pro residues" evidence="3">
    <location>
        <begin position="547"/>
        <end position="565"/>
    </location>
</feature>
<evidence type="ECO:0000256" key="1">
    <source>
        <dbReference type="ARBA" id="ARBA00022581"/>
    </source>
</evidence>
<dbReference type="PANTHER" id="PTHR13037:SF24">
    <property type="entry name" value="POLYCOMB PROTEIN PCL-RELATED"/>
    <property type="match status" value="1"/>
</dbReference>
<keyword evidence="5" id="KW-1185">Reference proteome</keyword>